<accession>A0A7S9HD30</accession>
<dbReference type="KEGG" id="smaa:IT774_13495"/>
<dbReference type="Pfam" id="PF04892">
    <property type="entry name" value="VanZ"/>
    <property type="match status" value="1"/>
</dbReference>
<feature type="transmembrane region" description="Helical" evidence="1">
    <location>
        <begin position="299"/>
        <end position="316"/>
    </location>
</feature>
<organism evidence="3 4">
    <name type="scientific">Salinimonas marina</name>
    <dbReference type="NCBI Taxonomy" id="2785918"/>
    <lineage>
        <taxon>Bacteria</taxon>
        <taxon>Pseudomonadati</taxon>
        <taxon>Pseudomonadota</taxon>
        <taxon>Gammaproteobacteria</taxon>
        <taxon>Alteromonadales</taxon>
        <taxon>Alteromonadaceae</taxon>
        <taxon>Alteromonas/Salinimonas group</taxon>
        <taxon>Salinimonas</taxon>
    </lineage>
</organism>
<evidence type="ECO:0000256" key="1">
    <source>
        <dbReference type="SAM" id="Phobius"/>
    </source>
</evidence>
<reference evidence="3 4" key="1">
    <citation type="submission" date="2020-11" db="EMBL/GenBank/DDBJ databases">
        <title>Complete genome sequence for Salinimonas sp. strain G2-b.</title>
        <authorList>
            <person name="Park S.-J."/>
        </authorList>
    </citation>
    <scope>NUCLEOTIDE SEQUENCE [LARGE SCALE GENOMIC DNA]</scope>
    <source>
        <strain evidence="3 4">G2-b</strain>
    </source>
</reference>
<proteinExistence type="predicted"/>
<feature type="transmembrane region" description="Helical" evidence="1">
    <location>
        <begin position="51"/>
        <end position="68"/>
    </location>
</feature>
<feature type="transmembrane region" description="Helical" evidence="1">
    <location>
        <begin position="185"/>
        <end position="204"/>
    </location>
</feature>
<feature type="transmembrane region" description="Helical" evidence="1">
    <location>
        <begin position="236"/>
        <end position="260"/>
    </location>
</feature>
<dbReference type="Proteomes" id="UP000595095">
    <property type="component" value="Chromosome"/>
</dbReference>
<sequence>MPALSLPVWRVIWLLTTTCFILLLTLSPYDFSSQAQTFSWDYRPTDVRDNLLLLAPIGLCLAFGFGPVKWWGWIVYLVCGLGISSGIEYAQLYLPTRTSQYWDVIANTLSLPLGAAIGAGLRAGVQQLPTKLRFVMIAPAMLLPVPYLLSSLAAINNIAIMFSLAFVYTSTLVISFALLVQYHTLAKTSVATVMYFALLLAGWIIQAPEIYFVTLLSAALLIPVLTWLIKRSAVARVLLILVLLISLFNSLYLIIIQFYQVAHSPIVTGATTLAITLMIMAGMYAALGLTQLTGARAQLTVWLYTLTAIAGMMLVVTNYASITLILPALAISLLHVANTSSSKRLQYG</sequence>
<evidence type="ECO:0000313" key="4">
    <source>
        <dbReference type="Proteomes" id="UP000595095"/>
    </source>
</evidence>
<dbReference type="RefSeq" id="WP_195810222.1">
    <property type="nucleotide sequence ID" value="NZ_CP064795.1"/>
</dbReference>
<dbReference type="AlphaFoldDB" id="A0A7S9HD30"/>
<keyword evidence="1" id="KW-0472">Membrane</keyword>
<feature type="domain" description="VanZ-like" evidence="2">
    <location>
        <begin position="43"/>
        <end position="117"/>
    </location>
</feature>
<feature type="transmembrane region" description="Helical" evidence="1">
    <location>
        <begin position="132"/>
        <end position="149"/>
    </location>
</feature>
<name>A0A7S9HD30_9ALTE</name>
<evidence type="ECO:0000259" key="2">
    <source>
        <dbReference type="Pfam" id="PF04892"/>
    </source>
</evidence>
<gene>
    <name evidence="3" type="ORF">IT774_13495</name>
</gene>
<feature type="transmembrane region" description="Helical" evidence="1">
    <location>
        <begin position="155"/>
        <end position="178"/>
    </location>
</feature>
<dbReference type="InterPro" id="IPR006976">
    <property type="entry name" value="VanZ-like"/>
</dbReference>
<feature type="transmembrane region" description="Helical" evidence="1">
    <location>
        <begin position="104"/>
        <end position="125"/>
    </location>
</feature>
<feature type="transmembrane region" description="Helical" evidence="1">
    <location>
        <begin position="210"/>
        <end position="229"/>
    </location>
</feature>
<feature type="transmembrane region" description="Helical" evidence="1">
    <location>
        <begin position="73"/>
        <end position="92"/>
    </location>
</feature>
<keyword evidence="1" id="KW-1133">Transmembrane helix</keyword>
<keyword evidence="1" id="KW-0812">Transmembrane</keyword>
<keyword evidence="4" id="KW-1185">Reference proteome</keyword>
<dbReference type="EMBL" id="CP064795">
    <property type="protein sequence ID" value="QPG05131.1"/>
    <property type="molecule type" value="Genomic_DNA"/>
</dbReference>
<evidence type="ECO:0000313" key="3">
    <source>
        <dbReference type="EMBL" id="QPG05131.1"/>
    </source>
</evidence>
<feature type="transmembrane region" description="Helical" evidence="1">
    <location>
        <begin position="266"/>
        <end position="287"/>
    </location>
</feature>
<protein>
    <submittedName>
        <fullName evidence="3">VanZ family protein</fullName>
    </submittedName>
</protein>